<dbReference type="WormBase" id="SRAE_2000474350">
    <property type="protein sequence ID" value="SRP04580"/>
    <property type="gene ID" value="WBGene00264984"/>
</dbReference>
<feature type="region of interest" description="Disordered" evidence="1">
    <location>
        <begin position="37"/>
        <end position="56"/>
    </location>
</feature>
<evidence type="ECO:0000313" key="3">
    <source>
        <dbReference type="Proteomes" id="UP000035682"/>
    </source>
</evidence>
<dbReference type="RefSeq" id="XP_024509304.1">
    <property type="nucleotide sequence ID" value="XM_024643657.1"/>
</dbReference>
<reference evidence="2 3" key="1">
    <citation type="submission" date="2014-09" db="EMBL/GenBank/DDBJ databases">
        <authorList>
            <person name="Martin A.A."/>
        </authorList>
    </citation>
    <scope>NUCLEOTIDE SEQUENCE</scope>
    <source>
        <strain evidence="3">ED321</strain>
        <strain evidence="2">ED321 Heterogonic</strain>
    </source>
</reference>
<keyword evidence="3" id="KW-1185">Reference proteome</keyword>
<dbReference type="CTD" id="36382477"/>
<organism evidence="2">
    <name type="scientific">Strongyloides ratti</name>
    <name type="common">Parasitic roundworm</name>
    <dbReference type="NCBI Taxonomy" id="34506"/>
    <lineage>
        <taxon>Eukaryota</taxon>
        <taxon>Metazoa</taxon>
        <taxon>Ecdysozoa</taxon>
        <taxon>Nematoda</taxon>
        <taxon>Chromadorea</taxon>
        <taxon>Rhabditida</taxon>
        <taxon>Tylenchina</taxon>
        <taxon>Panagrolaimomorpha</taxon>
        <taxon>Strongyloidoidea</taxon>
        <taxon>Strongyloididae</taxon>
        <taxon>Strongyloides</taxon>
    </lineage>
</organism>
<dbReference type="AlphaFoldDB" id="A0A090N057"/>
<reference evidence="4" key="2">
    <citation type="submission" date="2020-12" db="UniProtKB">
        <authorList>
            <consortium name="WormBaseParasite"/>
        </authorList>
    </citation>
    <scope>IDENTIFICATION</scope>
</reference>
<dbReference type="EMBL" id="LN609529">
    <property type="protein sequence ID" value="CEF70105.1"/>
    <property type="molecule type" value="Genomic_DNA"/>
</dbReference>
<sequence length="113" mass="13210">MHLSLIITLLYFFLLTYIINGFTINLNDNELDPKKDPFQNFQKSTNNLPPKNDSNKKGFKSLSRNCYFSPIQCYLVKSETPEAFHHFKSCKNCKKPKIGSLRTLRNIFNFAKQ</sequence>
<protein>
    <submittedName>
        <fullName evidence="2 4">Uncharacterized protein</fullName>
    </submittedName>
</protein>
<dbReference type="WBParaSite" id="SRAE_2000474350.1">
    <property type="protein sequence ID" value="SRAE_2000474350.1"/>
    <property type="gene ID" value="WBGene00264984"/>
</dbReference>
<evidence type="ECO:0000313" key="4">
    <source>
        <dbReference type="WBParaSite" id="SRAE_2000474350.1"/>
    </source>
</evidence>
<proteinExistence type="predicted"/>
<gene>
    <name evidence="2 4 5" type="ORF">SRAE_2000474350</name>
</gene>
<dbReference type="Proteomes" id="UP000035682">
    <property type="component" value="Unplaced"/>
</dbReference>
<evidence type="ECO:0000313" key="2">
    <source>
        <dbReference type="EMBL" id="CEF70105.1"/>
    </source>
</evidence>
<dbReference type="GeneID" id="36382477"/>
<feature type="compositionally biased region" description="Polar residues" evidence="1">
    <location>
        <begin position="39"/>
        <end position="49"/>
    </location>
</feature>
<accession>A0A090N057</accession>
<evidence type="ECO:0000313" key="5">
    <source>
        <dbReference type="WormBase" id="SRAE_2000474350"/>
    </source>
</evidence>
<evidence type="ECO:0000256" key="1">
    <source>
        <dbReference type="SAM" id="MobiDB-lite"/>
    </source>
</evidence>
<name>A0A090N057_STRRB</name>